<keyword evidence="3" id="KW-1185">Reference proteome</keyword>
<dbReference type="AlphaFoldDB" id="A0AA38SLE6"/>
<dbReference type="EMBL" id="JARYMX010000008">
    <property type="protein sequence ID" value="KAJ9538571.1"/>
    <property type="molecule type" value="Genomic_DNA"/>
</dbReference>
<reference evidence="2" key="1">
    <citation type="submission" date="2023-03" db="EMBL/GenBank/DDBJ databases">
        <title>Chromosome-scale reference genome and RAD-based genetic map of yellow starthistle (Centaurea solstitialis) reveal putative structural variation and QTLs associated with invader traits.</title>
        <authorList>
            <person name="Reatini B."/>
            <person name="Cang F.A."/>
            <person name="Jiang Q."/>
            <person name="Mckibben M.T.W."/>
            <person name="Barker M.S."/>
            <person name="Rieseberg L.H."/>
            <person name="Dlugosch K.M."/>
        </authorList>
    </citation>
    <scope>NUCLEOTIDE SEQUENCE</scope>
    <source>
        <strain evidence="2">CAN-66</strain>
        <tissue evidence="2">Leaf</tissue>
    </source>
</reference>
<name>A0AA38SLE6_9ASTR</name>
<comment type="caution">
    <text evidence="2">The sequence shown here is derived from an EMBL/GenBank/DDBJ whole genome shotgun (WGS) entry which is preliminary data.</text>
</comment>
<evidence type="ECO:0000259" key="1">
    <source>
        <dbReference type="Pfam" id="PF08268"/>
    </source>
</evidence>
<organism evidence="2 3">
    <name type="scientific">Centaurea solstitialis</name>
    <name type="common">yellow star-thistle</name>
    <dbReference type="NCBI Taxonomy" id="347529"/>
    <lineage>
        <taxon>Eukaryota</taxon>
        <taxon>Viridiplantae</taxon>
        <taxon>Streptophyta</taxon>
        <taxon>Embryophyta</taxon>
        <taxon>Tracheophyta</taxon>
        <taxon>Spermatophyta</taxon>
        <taxon>Magnoliopsida</taxon>
        <taxon>eudicotyledons</taxon>
        <taxon>Gunneridae</taxon>
        <taxon>Pentapetalae</taxon>
        <taxon>asterids</taxon>
        <taxon>campanulids</taxon>
        <taxon>Asterales</taxon>
        <taxon>Asteraceae</taxon>
        <taxon>Carduoideae</taxon>
        <taxon>Cardueae</taxon>
        <taxon>Centaureinae</taxon>
        <taxon>Centaurea</taxon>
    </lineage>
</organism>
<dbReference type="Proteomes" id="UP001172457">
    <property type="component" value="Chromosome 8"/>
</dbReference>
<protein>
    <recommendedName>
        <fullName evidence="1">F-box associated beta-propeller type 3 domain-containing protein</fullName>
    </recommendedName>
</protein>
<dbReference type="InterPro" id="IPR017451">
    <property type="entry name" value="F-box-assoc_interact_dom"/>
</dbReference>
<gene>
    <name evidence="2" type="ORF">OSB04_031304</name>
</gene>
<feature type="domain" description="F-box associated beta-propeller type 3" evidence="1">
    <location>
        <begin position="17"/>
        <end position="106"/>
    </location>
</feature>
<accession>A0AA38SLE6</accession>
<dbReference type="Pfam" id="PF08268">
    <property type="entry name" value="FBA_3"/>
    <property type="match status" value="1"/>
</dbReference>
<dbReference type="NCBIfam" id="TIGR01640">
    <property type="entry name" value="F_box_assoc_1"/>
    <property type="match status" value="1"/>
</dbReference>
<proteinExistence type="predicted"/>
<dbReference type="InterPro" id="IPR013187">
    <property type="entry name" value="F-box-assoc_dom_typ3"/>
</dbReference>
<evidence type="ECO:0000313" key="3">
    <source>
        <dbReference type="Proteomes" id="UP001172457"/>
    </source>
</evidence>
<evidence type="ECO:0000313" key="2">
    <source>
        <dbReference type="EMBL" id="KAJ9538571.1"/>
    </source>
</evidence>
<sequence length="205" mass="23414">MVLSYGTPQRKLTVPNDRLRKVGFGFDELTNDCKVVLIHDSRRVEETFVYSLSTGTWCKSACYYLRCRCRISRYFFNGSVYWIATRVGIDTKDRHFIFSFDIGSEGSLSVIFVKSGFGGANHSIWKRDGSGAWPLIYQLDGILYNDPIMKVVPLSMSDDYLLGFRRGGFYVCDLATHVQPLRFVEFCLLRGDDVDNIETYSLSKG</sequence>